<accession>A0A367U7U8</accession>
<keyword evidence="2" id="KW-1185">Reference proteome</keyword>
<protein>
    <submittedName>
        <fullName evidence="1">Uncharacterized protein</fullName>
    </submittedName>
</protein>
<name>A0A367U7U8_9PROT</name>
<proteinExistence type="predicted"/>
<evidence type="ECO:0000313" key="2">
    <source>
        <dbReference type="Proteomes" id="UP000252419"/>
    </source>
</evidence>
<gene>
    <name evidence="1" type="ORF">TH5_21040</name>
</gene>
<organism evidence="1 2">
    <name type="scientific">Thalassospira xianhensis MCCC 1A02616</name>
    <dbReference type="NCBI Taxonomy" id="1177929"/>
    <lineage>
        <taxon>Bacteria</taxon>
        <taxon>Pseudomonadati</taxon>
        <taxon>Pseudomonadota</taxon>
        <taxon>Alphaproteobacteria</taxon>
        <taxon>Rhodospirillales</taxon>
        <taxon>Thalassospiraceae</taxon>
        <taxon>Thalassospira</taxon>
    </lineage>
</organism>
<evidence type="ECO:0000313" key="1">
    <source>
        <dbReference type="EMBL" id="RCK04169.1"/>
    </source>
</evidence>
<sequence length="78" mass="8938">MRLLAFVLQYQLPVARKLLRTRKKVKPFHARHKAALHCISFMPLNSMPSLTGQTYNGEMMLFPIPDPLYGSKAPIKDL</sequence>
<comment type="caution">
    <text evidence="1">The sequence shown here is derived from an EMBL/GenBank/DDBJ whole genome shotgun (WGS) entry which is preliminary data.</text>
</comment>
<dbReference type="AlphaFoldDB" id="A0A367U7U8"/>
<dbReference type="Proteomes" id="UP000252419">
    <property type="component" value="Unassembled WGS sequence"/>
</dbReference>
<dbReference type="EMBL" id="JPWA01000035">
    <property type="protein sequence ID" value="RCK04169.1"/>
    <property type="molecule type" value="Genomic_DNA"/>
</dbReference>
<reference evidence="1 2" key="1">
    <citation type="submission" date="2014-07" db="EMBL/GenBank/DDBJ databases">
        <title>Draft genome sequence of Thalassospira xianhensis P-4 (MCCC 1A02616).</title>
        <authorList>
            <person name="Lai Q."/>
            <person name="Shao Z."/>
        </authorList>
    </citation>
    <scope>NUCLEOTIDE SEQUENCE [LARGE SCALE GENOMIC DNA]</scope>
    <source>
        <strain evidence="1 2">MCCC 1A02616</strain>
    </source>
</reference>